<dbReference type="GO" id="GO:0009252">
    <property type="term" value="P:peptidoglycan biosynthetic process"/>
    <property type="evidence" value="ECO:0007669"/>
    <property type="project" value="UniProtKB-UniRule"/>
</dbReference>
<dbReference type="eggNOG" id="COG0773">
    <property type="taxonomic scope" value="Bacteria"/>
</dbReference>
<dbReference type="InterPro" id="IPR000713">
    <property type="entry name" value="Mur_ligase_N"/>
</dbReference>
<dbReference type="HOGENOM" id="CLU_028104_1_0_9"/>
<dbReference type="GO" id="GO:0051301">
    <property type="term" value="P:cell division"/>
    <property type="evidence" value="ECO:0007669"/>
    <property type="project" value="UniProtKB-KW"/>
</dbReference>
<dbReference type="GO" id="GO:0005737">
    <property type="term" value="C:cytoplasm"/>
    <property type="evidence" value="ECO:0007669"/>
    <property type="project" value="UniProtKB-SubCell"/>
</dbReference>
<keyword evidence="9 14" id="KW-0133">Cell shape</keyword>
<dbReference type="Proteomes" id="UP000005316">
    <property type="component" value="Unassembled WGS sequence"/>
</dbReference>
<name>F9DW58_9BACL</name>
<feature type="domain" description="Mur ligase N-terminal catalytic" evidence="15">
    <location>
        <begin position="13"/>
        <end position="110"/>
    </location>
</feature>
<dbReference type="EMBL" id="AFPZ01000097">
    <property type="protein sequence ID" value="EGQ22160.1"/>
    <property type="molecule type" value="Genomic_DNA"/>
</dbReference>
<dbReference type="NCBIfam" id="TIGR01082">
    <property type="entry name" value="murC"/>
    <property type="match status" value="1"/>
</dbReference>
<dbReference type="GO" id="GO:0071555">
    <property type="term" value="P:cell wall organization"/>
    <property type="evidence" value="ECO:0007669"/>
    <property type="project" value="UniProtKB-KW"/>
</dbReference>
<evidence type="ECO:0000313" key="19">
    <source>
        <dbReference type="Proteomes" id="UP000005316"/>
    </source>
</evidence>
<dbReference type="PANTHER" id="PTHR43445">
    <property type="entry name" value="UDP-N-ACETYLMURAMATE--L-ALANINE LIGASE-RELATED"/>
    <property type="match status" value="1"/>
</dbReference>
<evidence type="ECO:0000256" key="8">
    <source>
        <dbReference type="ARBA" id="ARBA00022840"/>
    </source>
</evidence>
<dbReference type="Gene3D" id="3.90.190.20">
    <property type="entry name" value="Mur ligase, C-terminal domain"/>
    <property type="match status" value="1"/>
</dbReference>
<dbReference type="Pfam" id="PF02875">
    <property type="entry name" value="Mur_ligase_C"/>
    <property type="match status" value="1"/>
</dbReference>
<comment type="pathway">
    <text evidence="2 14">Cell wall biogenesis; peptidoglycan biosynthesis.</text>
</comment>
<dbReference type="SUPFAM" id="SSF51984">
    <property type="entry name" value="MurCD N-terminal domain"/>
    <property type="match status" value="1"/>
</dbReference>
<evidence type="ECO:0000259" key="17">
    <source>
        <dbReference type="Pfam" id="PF08245"/>
    </source>
</evidence>
<evidence type="ECO:0000256" key="6">
    <source>
        <dbReference type="ARBA" id="ARBA00022618"/>
    </source>
</evidence>
<accession>F9DW58</accession>
<keyword evidence="11 14" id="KW-0131">Cell cycle</keyword>
<evidence type="ECO:0000256" key="12">
    <source>
        <dbReference type="ARBA" id="ARBA00023316"/>
    </source>
</evidence>
<dbReference type="Gene3D" id="3.40.1190.10">
    <property type="entry name" value="Mur-like, catalytic domain"/>
    <property type="match status" value="1"/>
</dbReference>
<dbReference type="InterPro" id="IPR036565">
    <property type="entry name" value="Mur-like_cat_sf"/>
</dbReference>
<evidence type="ECO:0000256" key="7">
    <source>
        <dbReference type="ARBA" id="ARBA00022741"/>
    </source>
</evidence>
<dbReference type="EC" id="6.3.2.8" evidence="3 14"/>
<dbReference type="AlphaFoldDB" id="F9DW58"/>
<dbReference type="UniPathway" id="UPA00219"/>
<evidence type="ECO:0000256" key="10">
    <source>
        <dbReference type="ARBA" id="ARBA00022984"/>
    </source>
</evidence>
<dbReference type="InterPro" id="IPR050061">
    <property type="entry name" value="MurCDEF_pg_biosynth"/>
</dbReference>
<dbReference type="InterPro" id="IPR005758">
    <property type="entry name" value="UDP-N-AcMur_Ala_ligase_MurC"/>
</dbReference>
<dbReference type="SUPFAM" id="SSF53244">
    <property type="entry name" value="MurD-like peptide ligases, peptide-binding domain"/>
    <property type="match status" value="1"/>
</dbReference>
<dbReference type="InterPro" id="IPR004101">
    <property type="entry name" value="Mur_ligase_C"/>
</dbReference>
<evidence type="ECO:0000313" key="18">
    <source>
        <dbReference type="EMBL" id="EGQ22160.1"/>
    </source>
</evidence>
<comment type="subcellular location">
    <subcellularLocation>
        <location evidence="1 14">Cytoplasm</location>
    </subcellularLocation>
</comment>
<dbReference type="GO" id="GO:0008763">
    <property type="term" value="F:UDP-N-acetylmuramate-L-alanine ligase activity"/>
    <property type="evidence" value="ECO:0007669"/>
    <property type="project" value="UniProtKB-UniRule"/>
</dbReference>
<evidence type="ECO:0000256" key="11">
    <source>
        <dbReference type="ARBA" id="ARBA00023306"/>
    </source>
</evidence>
<dbReference type="GO" id="GO:0008360">
    <property type="term" value="P:regulation of cell shape"/>
    <property type="evidence" value="ECO:0007669"/>
    <property type="project" value="UniProtKB-KW"/>
</dbReference>
<dbReference type="GO" id="GO:0005524">
    <property type="term" value="F:ATP binding"/>
    <property type="evidence" value="ECO:0007669"/>
    <property type="project" value="UniProtKB-UniRule"/>
</dbReference>
<evidence type="ECO:0000259" key="16">
    <source>
        <dbReference type="Pfam" id="PF02875"/>
    </source>
</evidence>
<dbReference type="Pfam" id="PF08245">
    <property type="entry name" value="Mur_ligase_M"/>
    <property type="match status" value="1"/>
</dbReference>
<gene>
    <name evidence="14 18" type="primary">murC</name>
    <name evidence="18" type="ORF">HMPREF9372_3039</name>
</gene>
<evidence type="ECO:0000256" key="13">
    <source>
        <dbReference type="ARBA" id="ARBA00047833"/>
    </source>
</evidence>
<feature type="domain" description="Mur ligase C-terminal" evidence="16">
    <location>
        <begin position="306"/>
        <end position="427"/>
    </location>
</feature>
<evidence type="ECO:0000256" key="2">
    <source>
        <dbReference type="ARBA" id="ARBA00004752"/>
    </source>
</evidence>
<reference evidence="18 19" key="1">
    <citation type="submission" date="2011-04" db="EMBL/GenBank/DDBJ databases">
        <authorList>
            <person name="Muzny D."/>
            <person name="Qin X."/>
            <person name="Deng J."/>
            <person name="Jiang H."/>
            <person name="Liu Y."/>
            <person name="Qu J."/>
            <person name="Song X.-Z."/>
            <person name="Zhang L."/>
            <person name="Thornton R."/>
            <person name="Coyle M."/>
            <person name="Francisco L."/>
            <person name="Jackson L."/>
            <person name="Javaid M."/>
            <person name="Korchina V."/>
            <person name="Kovar C."/>
            <person name="Mata R."/>
            <person name="Mathew T."/>
            <person name="Ngo R."/>
            <person name="Nguyen L."/>
            <person name="Nguyen N."/>
            <person name="Okwuonu G."/>
            <person name="Ongeri F."/>
            <person name="Pham C."/>
            <person name="Simmons D."/>
            <person name="Wilczek-Boney K."/>
            <person name="Hale W."/>
            <person name="Jakkamsetti A."/>
            <person name="Pham P."/>
            <person name="Ruth R."/>
            <person name="San Lucas F."/>
            <person name="Warren J."/>
            <person name="Zhang J."/>
            <person name="Zhao Z."/>
            <person name="Zhou C."/>
            <person name="Zhu D."/>
            <person name="Lee S."/>
            <person name="Bess C."/>
            <person name="Blankenburg K."/>
            <person name="Forbes L."/>
            <person name="Fu Q."/>
            <person name="Gubbala S."/>
            <person name="Hirani K."/>
            <person name="Jayaseelan J.C."/>
            <person name="Lara F."/>
            <person name="Munidasa M."/>
            <person name="Palculict T."/>
            <person name="Patil S."/>
            <person name="Pu L.-L."/>
            <person name="Saada N."/>
            <person name="Tang L."/>
            <person name="Weissenberger G."/>
            <person name="Zhu Y."/>
            <person name="Hemphill L."/>
            <person name="Shang Y."/>
            <person name="Youmans B."/>
            <person name="Ayvaz T."/>
            <person name="Ross M."/>
            <person name="Santibanez J."/>
            <person name="Aqrawi P."/>
            <person name="Gross S."/>
            <person name="Joshi V."/>
            <person name="Fowler G."/>
            <person name="Nazareth L."/>
            <person name="Reid J."/>
            <person name="Worley K."/>
            <person name="Petrosino J."/>
            <person name="Highlander S."/>
            <person name="Gibbs R."/>
        </authorList>
    </citation>
    <scope>NUCLEOTIDE SEQUENCE [LARGE SCALE GENOMIC DNA]</scope>
    <source>
        <strain evidence="18 19">2681</strain>
    </source>
</reference>
<evidence type="ECO:0000256" key="4">
    <source>
        <dbReference type="ARBA" id="ARBA00022490"/>
    </source>
</evidence>
<evidence type="ECO:0000259" key="15">
    <source>
        <dbReference type="Pfam" id="PF01225"/>
    </source>
</evidence>
<dbReference type="HAMAP" id="MF_00046">
    <property type="entry name" value="MurC"/>
    <property type="match status" value="1"/>
</dbReference>
<dbReference type="Pfam" id="PF01225">
    <property type="entry name" value="Mur_ligase"/>
    <property type="match status" value="1"/>
</dbReference>
<dbReference type="InterPro" id="IPR036615">
    <property type="entry name" value="Mur_ligase_C_dom_sf"/>
</dbReference>
<comment type="function">
    <text evidence="14">Cell wall formation.</text>
</comment>
<keyword evidence="5 14" id="KW-0436">Ligase</keyword>
<comment type="catalytic activity">
    <reaction evidence="13 14">
        <text>UDP-N-acetyl-alpha-D-muramate + L-alanine + ATP = UDP-N-acetyl-alpha-D-muramoyl-L-alanine + ADP + phosphate + H(+)</text>
        <dbReference type="Rhea" id="RHEA:23372"/>
        <dbReference type="ChEBI" id="CHEBI:15378"/>
        <dbReference type="ChEBI" id="CHEBI:30616"/>
        <dbReference type="ChEBI" id="CHEBI:43474"/>
        <dbReference type="ChEBI" id="CHEBI:57972"/>
        <dbReference type="ChEBI" id="CHEBI:70757"/>
        <dbReference type="ChEBI" id="CHEBI:83898"/>
        <dbReference type="ChEBI" id="CHEBI:456216"/>
        <dbReference type="EC" id="6.3.2.8"/>
    </reaction>
</comment>
<dbReference type="SUPFAM" id="SSF53623">
    <property type="entry name" value="MurD-like peptide ligases, catalytic domain"/>
    <property type="match status" value="1"/>
</dbReference>
<dbReference type="STRING" id="759851.SAMN04244570_1268"/>
<organism evidence="18 19">
    <name type="scientific">Sporosarcina newyorkensis 2681</name>
    <dbReference type="NCBI Taxonomy" id="1027292"/>
    <lineage>
        <taxon>Bacteria</taxon>
        <taxon>Bacillati</taxon>
        <taxon>Bacillota</taxon>
        <taxon>Bacilli</taxon>
        <taxon>Bacillales</taxon>
        <taxon>Caryophanaceae</taxon>
        <taxon>Sporosarcina</taxon>
    </lineage>
</organism>
<evidence type="ECO:0000256" key="5">
    <source>
        <dbReference type="ARBA" id="ARBA00022598"/>
    </source>
</evidence>
<sequence>MKEFPGGFNMTLLHFTGIKGSGMSSLAQLLHDSSYKIQGSDVEKYFFTEDPLHERNIKVLPFDESNIQPGMKVIAGNAFKDDHAELKRADELGLEVIRYHDFLGSYMEQFTSIGVTGTHGKTSTTGLLSHVLGGFAPTSYLIGDGTGKGVENSEYFVFEACEYKRHFLAYHPDYAIMTNIDFDHPDYFKSLDDILDAFSQMASQVKKALIACGDDENLQRLQTQVPIVYYGLDSSNDFYATNIEKDRVGCSFDVFIRNEFYHRFTIPLTGDHAIKNALGVITLCHYENIPAEVIDARFATFPGVKRRFSVMEFEGRVIVDDYAHHPTEIRATLDSARQKYPDREVVAVFQPHTFTRTAALLDQFADSLSDADQVYLCDIFGSAREQAGNLTIQDLVNKIPSSRHLTIDDTSDLSRHQNAVILFMGAGDIQQYLEQFKSNISKEETA</sequence>
<evidence type="ECO:0000256" key="14">
    <source>
        <dbReference type="HAMAP-Rule" id="MF_00046"/>
    </source>
</evidence>
<keyword evidence="10 14" id="KW-0573">Peptidoglycan synthesis</keyword>
<keyword evidence="12 14" id="KW-0961">Cell wall biogenesis/degradation</keyword>
<feature type="binding site" evidence="14">
    <location>
        <begin position="117"/>
        <end position="123"/>
    </location>
    <ligand>
        <name>ATP</name>
        <dbReference type="ChEBI" id="CHEBI:30616"/>
    </ligand>
</feature>
<keyword evidence="6 14" id="KW-0132">Cell division</keyword>
<keyword evidence="4 14" id="KW-0963">Cytoplasm</keyword>
<comment type="similarity">
    <text evidence="14">Belongs to the MurCDEF family.</text>
</comment>
<keyword evidence="7 14" id="KW-0547">Nucleotide-binding</keyword>
<feature type="domain" description="Mur ligase central" evidence="17">
    <location>
        <begin position="115"/>
        <end position="283"/>
    </location>
</feature>
<proteinExistence type="inferred from homology"/>
<dbReference type="PANTHER" id="PTHR43445:SF3">
    <property type="entry name" value="UDP-N-ACETYLMURAMATE--L-ALANINE LIGASE"/>
    <property type="match status" value="1"/>
</dbReference>
<dbReference type="InterPro" id="IPR013221">
    <property type="entry name" value="Mur_ligase_cen"/>
</dbReference>
<evidence type="ECO:0000256" key="3">
    <source>
        <dbReference type="ARBA" id="ARBA00012211"/>
    </source>
</evidence>
<evidence type="ECO:0000256" key="1">
    <source>
        <dbReference type="ARBA" id="ARBA00004496"/>
    </source>
</evidence>
<keyword evidence="8 14" id="KW-0067">ATP-binding</keyword>
<evidence type="ECO:0000256" key="9">
    <source>
        <dbReference type="ARBA" id="ARBA00022960"/>
    </source>
</evidence>
<comment type="caution">
    <text evidence="18">The sequence shown here is derived from an EMBL/GenBank/DDBJ whole genome shotgun (WGS) entry which is preliminary data.</text>
</comment>
<protein>
    <recommendedName>
        <fullName evidence="3 14">UDP-N-acetylmuramate--L-alanine ligase</fullName>
        <ecNumber evidence="3 14">6.3.2.8</ecNumber>
    </recommendedName>
    <alternativeName>
        <fullName evidence="14">UDP-N-acetylmuramoyl-L-alanine synthetase</fullName>
    </alternativeName>
</protein>
<dbReference type="Gene3D" id="3.40.50.720">
    <property type="entry name" value="NAD(P)-binding Rossmann-like Domain"/>
    <property type="match status" value="1"/>
</dbReference>